<reference evidence="4" key="1">
    <citation type="journal article" date="2019" name="Int. J. Syst. Evol. Microbiol.">
        <title>The Global Catalogue of Microorganisms (GCM) 10K type strain sequencing project: providing services to taxonomists for standard genome sequencing and annotation.</title>
        <authorList>
            <consortium name="The Broad Institute Genomics Platform"/>
            <consortium name="The Broad Institute Genome Sequencing Center for Infectious Disease"/>
            <person name="Wu L."/>
            <person name="Ma J."/>
        </authorList>
    </citation>
    <scope>NUCLEOTIDE SEQUENCE [LARGE SCALE GENOMIC DNA]</scope>
    <source>
        <strain evidence="4">CGMCC 1.16326</strain>
    </source>
</reference>
<evidence type="ECO:0000259" key="1">
    <source>
        <dbReference type="Pfam" id="PF03235"/>
    </source>
</evidence>
<name>A0ABW0HIL2_9HYPH</name>
<dbReference type="EMBL" id="JBHSLV010000072">
    <property type="protein sequence ID" value="MFC5396380.1"/>
    <property type="molecule type" value="Genomic_DNA"/>
</dbReference>
<sequence>MKANAVALVALFEKKMRLEVPLFQRPYVWSENLQWAPLWEDIERKFAEYLEGRADVPVHFLGALVLDQKQTPTTHVERRLVIDGQQRLTTLQVFLNAFRDFCRASGATALAEECANYTLNKGMMPDPAVDKFKVWPTQLDRPAFTAVVESESPDELKKRYPLVKQKWARKYDDRPRLVDCYLYFYAQLEAFFNGAGDELPLANEYPIDQRLEQCFQALRNALMVVAIDLEQGDDAQVIFETLNARGQPLLPADLLRNYIFLRATRRGENSEALYQKYWSDFDEHYWQQHVSQGRLNRPRSDLFMQHFLASQQTTDIPIGHLYVEYRHWIEKHAPFLTVEDELKSLSRNRANFKSLHDVEPDRPYSSLAQFLRTYDIGTAYPLLLLLLDGNIDSEEMAKICAVIESYLMRRSICLMTNKNYNRVFLNLAKSLKTKTPTAAMVSVYFNELRGDSVEWPSDETFRAAFEENEAYRVLNAPRLVYLFTKLNDTFTSSKTETVKITDPLTVEHLMPQAWRAHWKLPDGSDGVDDIGLFDLDEDDELAKATRTRNSALQKIGNLTLVRPSLNSALSNGPWEEKKKQIMDYSLLPLNLPLQGIEIWDETMIAARSKSLFGRALTIWGR</sequence>
<feature type="domain" description="GmrSD restriction endonucleases C-terminal" evidence="2">
    <location>
        <begin position="455"/>
        <end position="612"/>
    </location>
</feature>
<dbReference type="PANTHER" id="PTHR35149">
    <property type="entry name" value="SLL5132 PROTEIN"/>
    <property type="match status" value="1"/>
</dbReference>
<dbReference type="InterPro" id="IPR004919">
    <property type="entry name" value="GmrSD_N"/>
</dbReference>
<proteinExistence type="predicted"/>
<accession>A0ABW0HIL2</accession>
<gene>
    <name evidence="3" type="ORF">ACFPPC_27430</name>
</gene>
<dbReference type="Proteomes" id="UP001596104">
    <property type="component" value="Unassembled WGS sequence"/>
</dbReference>
<dbReference type="InterPro" id="IPR011089">
    <property type="entry name" value="GmrSD_C"/>
</dbReference>
<organism evidence="3 4">
    <name type="scientific">Bosea vestrisii</name>
    <dbReference type="NCBI Taxonomy" id="151416"/>
    <lineage>
        <taxon>Bacteria</taxon>
        <taxon>Pseudomonadati</taxon>
        <taxon>Pseudomonadota</taxon>
        <taxon>Alphaproteobacteria</taxon>
        <taxon>Hyphomicrobiales</taxon>
        <taxon>Boseaceae</taxon>
        <taxon>Bosea</taxon>
    </lineage>
</organism>
<dbReference type="Pfam" id="PF07510">
    <property type="entry name" value="GmrSD_C"/>
    <property type="match status" value="1"/>
</dbReference>
<keyword evidence="4" id="KW-1185">Reference proteome</keyword>
<feature type="domain" description="GmrSD restriction endonucleases N-terminal" evidence="1">
    <location>
        <begin position="11"/>
        <end position="260"/>
    </location>
</feature>
<dbReference type="RefSeq" id="WP_377012836.1">
    <property type="nucleotide sequence ID" value="NZ_JBHSLV010000072.1"/>
</dbReference>
<evidence type="ECO:0000313" key="4">
    <source>
        <dbReference type="Proteomes" id="UP001596104"/>
    </source>
</evidence>
<dbReference type="PANTHER" id="PTHR35149:SF2">
    <property type="entry name" value="DUF262 DOMAIN-CONTAINING PROTEIN"/>
    <property type="match status" value="1"/>
</dbReference>
<evidence type="ECO:0000259" key="2">
    <source>
        <dbReference type="Pfam" id="PF07510"/>
    </source>
</evidence>
<dbReference type="Pfam" id="PF03235">
    <property type="entry name" value="GmrSD_N"/>
    <property type="match status" value="1"/>
</dbReference>
<evidence type="ECO:0000313" key="3">
    <source>
        <dbReference type="EMBL" id="MFC5396380.1"/>
    </source>
</evidence>
<comment type="caution">
    <text evidence="3">The sequence shown here is derived from an EMBL/GenBank/DDBJ whole genome shotgun (WGS) entry which is preliminary data.</text>
</comment>
<protein>
    <submittedName>
        <fullName evidence="3">DUF262 domain-containing protein</fullName>
    </submittedName>
</protein>